<evidence type="ECO:0000313" key="12">
    <source>
        <dbReference type="EMBL" id="SVD19015.1"/>
    </source>
</evidence>
<dbReference type="Gene3D" id="1.20.120.220">
    <property type="entry name" value="ATP synthase, F0 complex, subunit A"/>
    <property type="match status" value="1"/>
</dbReference>
<dbReference type="NCBIfam" id="TIGR01131">
    <property type="entry name" value="ATP_synt_6_or_A"/>
    <property type="match status" value="1"/>
</dbReference>
<dbReference type="PRINTS" id="PR00123">
    <property type="entry name" value="ATPASEA"/>
</dbReference>
<dbReference type="PROSITE" id="PS00449">
    <property type="entry name" value="ATPASE_A"/>
    <property type="match status" value="1"/>
</dbReference>
<feature type="transmembrane region" description="Helical" evidence="11">
    <location>
        <begin position="123"/>
        <end position="143"/>
    </location>
</feature>
<dbReference type="InterPro" id="IPR000568">
    <property type="entry name" value="ATP_synth_F0_asu"/>
</dbReference>
<comment type="subcellular location">
    <subcellularLocation>
        <location evidence="1">Membrane</location>
        <topology evidence="1">Multi-pass membrane protein</topology>
    </subcellularLocation>
</comment>
<feature type="transmembrane region" description="Helical" evidence="11">
    <location>
        <begin position="152"/>
        <end position="175"/>
    </location>
</feature>
<feature type="transmembrane region" description="Helical" evidence="11">
    <location>
        <begin position="93"/>
        <end position="117"/>
    </location>
</feature>
<proteinExistence type="inferred from homology"/>
<dbReference type="InterPro" id="IPR045083">
    <property type="entry name" value="ATP_synth_F0_asu_bact/mt"/>
</dbReference>
<evidence type="ECO:0000256" key="11">
    <source>
        <dbReference type="SAM" id="Phobius"/>
    </source>
</evidence>
<evidence type="ECO:0000256" key="8">
    <source>
        <dbReference type="ARBA" id="ARBA00023065"/>
    </source>
</evidence>
<dbReference type="EMBL" id="UINC01135079">
    <property type="protein sequence ID" value="SVD19015.1"/>
    <property type="molecule type" value="Genomic_DNA"/>
</dbReference>
<protein>
    <recommendedName>
        <fullName evidence="13">ATP synthase subunit a</fullName>
    </recommendedName>
</protein>
<keyword evidence="3" id="KW-0813">Transport</keyword>
<name>A0A382TB41_9ZZZZ</name>
<evidence type="ECO:0000256" key="9">
    <source>
        <dbReference type="ARBA" id="ARBA00023136"/>
    </source>
</evidence>
<dbReference type="GO" id="GO:0046933">
    <property type="term" value="F:proton-transporting ATP synthase activity, rotational mechanism"/>
    <property type="evidence" value="ECO:0007669"/>
    <property type="project" value="TreeGrafter"/>
</dbReference>
<keyword evidence="5 11" id="KW-0812">Transmembrane</keyword>
<dbReference type="PANTHER" id="PTHR11410">
    <property type="entry name" value="ATP SYNTHASE SUBUNIT A"/>
    <property type="match status" value="1"/>
</dbReference>
<evidence type="ECO:0000256" key="1">
    <source>
        <dbReference type="ARBA" id="ARBA00004141"/>
    </source>
</evidence>
<dbReference type="InterPro" id="IPR023011">
    <property type="entry name" value="ATP_synth_F0_asu_AS"/>
</dbReference>
<evidence type="ECO:0000256" key="5">
    <source>
        <dbReference type="ARBA" id="ARBA00022692"/>
    </source>
</evidence>
<gene>
    <name evidence="12" type="ORF">METZ01_LOCUS371869</name>
</gene>
<evidence type="ECO:0000256" key="6">
    <source>
        <dbReference type="ARBA" id="ARBA00022781"/>
    </source>
</evidence>
<keyword evidence="9 11" id="KW-0472">Membrane</keyword>
<dbReference type="SUPFAM" id="SSF81336">
    <property type="entry name" value="F1F0 ATP synthase subunit A"/>
    <property type="match status" value="1"/>
</dbReference>
<keyword evidence="10" id="KW-0066">ATP synthesis</keyword>
<comment type="similarity">
    <text evidence="2">Belongs to the ATPase A chain family.</text>
</comment>
<keyword evidence="6" id="KW-0375">Hydrogen ion transport</keyword>
<keyword evidence="8" id="KW-0406">Ion transport</keyword>
<dbReference type="InterPro" id="IPR035908">
    <property type="entry name" value="F0_ATP_A_sf"/>
</dbReference>
<evidence type="ECO:0008006" key="13">
    <source>
        <dbReference type="Google" id="ProtNLM"/>
    </source>
</evidence>
<feature type="transmembrane region" description="Helical" evidence="11">
    <location>
        <begin position="39"/>
        <end position="57"/>
    </location>
</feature>
<evidence type="ECO:0000256" key="2">
    <source>
        <dbReference type="ARBA" id="ARBA00006810"/>
    </source>
</evidence>
<dbReference type="GO" id="GO:0045259">
    <property type="term" value="C:proton-transporting ATP synthase complex"/>
    <property type="evidence" value="ECO:0007669"/>
    <property type="project" value="UniProtKB-KW"/>
</dbReference>
<dbReference type="AlphaFoldDB" id="A0A382TB41"/>
<sequence length="215" mass="24110">MASDYSEHSEKHSPLEQFEIIPFAHTEIGGYDISFTNSSLAMVITVVFITLFLTLSVNTRSIIPSRMQLISELIYNFVAQLLSDTVGDQGRRYFPFVFTIFMFVLVGNMLGMIPYSFTFTSHIIVTFALAAIVFIGVTILGFVKHKLHFFSFFYIPGLPWYMLPLLIPIEVISYLSRPISLSVRLFANMLAGHTLLKVFAGFVISLGVAGFLPLA</sequence>
<evidence type="ECO:0000256" key="10">
    <source>
        <dbReference type="ARBA" id="ARBA00023310"/>
    </source>
</evidence>
<keyword evidence="7 11" id="KW-1133">Transmembrane helix</keyword>
<dbReference type="Pfam" id="PF00119">
    <property type="entry name" value="ATP-synt_A"/>
    <property type="match status" value="1"/>
</dbReference>
<organism evidence="12">
    <name type="scientific">marine metagenome</name>
    <dbReference type="NCBI Taxonomy" id="408172"/>
    <lineage>
        <taxon>unclassified sequences</taxon>
        <taxon>metagenomes</taxon>
        <taxon>ecological metagenomes</taxon>
    </lineage>
</organism>
<evidence type="ECO:0000256" key="3">
    <source>
        <dbReference type="ARBA" id="ARBA00022448"/>
    </source>
</evidence>
<accession>A0A382TB41</accession>
<keyword evidence="4" id="KW-0138">CF(0)</keyword>
<dbReference type="CDD" id="cd00310">
    <property type="entry name" value="ATP-synt_Fo_a_6"/>
    <property type="match status" value="1"/>
</dbReference>
<reference evidence="12" key="1">
    <citation type="submission" date="2018-05" db="EMBL/GenBank/DDBJ databases">
        <authorList>
            <person name="Lanie J.A."/>
            <person name="Ng W.-L."/>
            <person name="Kazmierczak K.M."/>
            <person name="Andrzejewski T.M."/>
            <person name="Davidsen T.M."/>
            <person name="Wayne K.J."/>
            <person name="Tettelin H."/>
            <person name="Glass J.I."/>
            <person name="Rusch D."/>
            <person name="Podicherti R."/>
            <person name="Tsui H.-C.T."/>
            <person name="Winkler M.E."/>
        </authorList>
    </citation>
    <scope>NUCLEOTIDE SEQUENCE</scope>
</reference>
<dbReference type="PANTHER" id="PTHR11410:SF0">
    <property type="entry name" value="ATP SYNTHASE SUBUNIT A"/>
    <property type="match status" value="1"/>
</dbReference>
<dbReference type="HAMAP" id="MF_01393">
    <property type="entry name" value="ATP_synth_a_bact"/>
    <property type="match status" value="1"/>
</dbReference>
<dbReference type="NCBIfam" id="NF004482">
    <property type="entry name" value="PRK05815.2-4"/>
    <property type="match status" value="1"/>
</dbReference>
<feature type="non-terminal residue" evidence="12">
    <location>
        <position position="215"/>
    </location>
</feature>
<feature type="transmembrane region" description="Helical" evidence="11">
    <location>
        <begin position="195"/>
        <end position="214"/>
    </location>
</feature>
<evidence type="ECO:0000256" key="4">
    <source>
        <dbReference type="ARBA" id="ARBA00022547"/>
    </source>
</evidence>
<evidence type="ECO:0000256" key="7">
    <source>
        <dbReference type="ARBA" id="ARBA00022989"/>
    </source>
</evidence>